<gene>
    <name evidence="2" type="ORF">HJC23_002616</name>
</gene>
<evidence type="ECO:0000256" key="1">
    <source>
        <dbReference type="SAM" id="MobiDB-lite"/>
    </source>
</evidence>
<sequence>MGCTHSIHTGLGYVDDDETDCCRHHQHDDSYEAPLPPSYYEQRHHHQQQQQQRRRKPWNLLCHSPHRPHAAPPPLPRGRDAACAGGCSPSVPPDEEEEEELSAEALRRWLPVAPTRHDDHSCRQAGVGKGGGQHTIRSRDAAAVAASSKQQRRNHALLEKYDVSTLHLPLLEPFLGSMYWTAASPLPTRTENAGIDETISSDGGGSHRAESPTLDQILRCSSSTCTSPIKNTVKYPAVTPSPRFGLVNKGSKGDKEATIGAPHYPSLTHSMDASTDSTEDVSRSEDEEYNNNNTSSTNIHHSNHPIGLDRNDNNQDWDGMNQWRTMDVSRELLHYSIMDDEEMDTATVPHTPRRLFDEEEEMVTPHRWIDESFLVGKDEGDDCASHVATINAFEEIETIPCPGSIGCHHSNMSLLQPKLSKHQQQHPAITPHSISPTTSEIDQELSHINHHDPSTPSPIHPITPTTPIPPSPNIATFYGHWGSRRERHVSTLPSQIPGKPIRLRITETKQYDYFSYDPYFSSGTYVITNEYDRPYGNELRMRMGTQFMTLEDGRGCTLAVIKSRYTHVPSTVVYAPKPRFVGQAPSGHKLSNLTHAGYVASSSSGKSQERTQHSSELYPWALIRKEGRTMGDSCTVHMVDESMVRNSSAATVAASAKGRNTGIFVTVPTFRGRHGFDGEWNTHTIVTRSVYEEKGGGVKELPCCVIVRDPMNVDAVDVTIAPGIDPLLMICYLASHSKMDVEPIMGGF</sequence>
<dbReference type="EMBL" id="JABMIG020000098">
    <property type="protein sequence ID" value="KAL3792809.1"/>
    <property type="molecule type" value="Genomic_DNA"/>
</dbReference>
<feature type="region of interest" description="Disordered" evidence="1">
    <location>
        <begin position="28"/>
        <end position="100"/>
    </location>
</feature>
<protein>
    <submittedName>
        <fullName evidence="2">Uncharacterized protein</fullName>
    </submittedName>
</protein>
<keyword evidence="3" id="KW-1185">Reference proteome</keyword>
<comment type="caution">
    <text evidence="2">The sequence shown here is derived from an EMBL/GenBank/DDBJ whole genome shotgun (WGS) entry which is preliminary data.</text>
</comment>
<organism evidence="2 3">
    <name type="scientific">Cyclotella cryptica</name>
    <dbReference type="NCBI Taxonomy" id="29204"/>
    <lineage>
        <taxon>Eukaryota</taxon>
        <taxon>Sar</taxon>
        <taxon>Stramenopiles</taxon>
        <taxon>Ochrophyta</taxon>
        <taxon>Bacillariophyta</taxon>
        <taxon>Coscinodiscophyceae</taxon>
        <taxon>Thalassiosirophycidae</taxon>
        <taxon>Stephanodiscales</taxon>
        <taxon>Stephanodiscaceae</taxon>
        <taxon>Cyclotella</taxon>
    </lineage>
</organism>
<feature type="compositionally biased region" description="Polar residues" evidence="1">
    <location>
        <begin position="267"/>
        <end position="276"/>
    </location>
</feature>
<evidence type="ECO:0000313" key="3">
    <source>
        <dbReference type="Proteomes" id="UP001516023"/>
    </source>
</evidence>
<evidence type="ECO:0000313" key="2">
    <source>
        <dbReference type="EMBL" id="KAL3792809.1"/>
    </source>
</evidence>
<name>A0ABD3PYY3_9STRA</name>
<accession>A0ABD3PYY3</accession>
<proteinExistence type="predicted"/>
<feature type="compositionally biased region" description="Basic residues" evidence="1">
    <location>
        <begin position="43"/>
        <end position="57"/>
    </location>
</feature>
<dbReference type="AlphaFoldDB" id="A0ABD3PYY3"/>
<dbReference type="Proteomes" id="UP001516023">
    <property type="component" value="Unassembled WGS sequence"/>
</dbReference>
<feature type="compositionally biased region" description="Low complexity" evidence="1">
    <location>
        <begin position="290"/>
        <end position="300"/>
    </location>
</feature>
<reference evidence="2 3" key="1">
    <citation type="journal article" date="2020" name="G3 (Bethesda)">
        <title>Improved Reference Genome for Cyclotella cryptica CCMP332, a Model for Cell Wall Morphogenesis, Salinity Adaptation, and Lipid Production in Diatoms (Bacillariophyta).</title>
        <authorList>
            <person name="Roberts W.R."/>
            <person name="Downey K.M."/>
            <person name="Ruck E.C."/>
            <person name="Traller J.C."/>
            <person name="Alverson A.J."/>
        </authorList>
    </citation>
    <scope>NUCLEOTIDE SEQUENCE [LARGE SCALE GENOMIC DNA]</scope>
    <source>
        <strain evidence="2 3">CCMP332</strain>
    </source>
</reference>
<feature type="region of interest" description="Disordered" evidence="1">
    <location>
        <begin position="239"/>
        <end position="313"/>
    </location>
</feature>